<evidence type="ECO:0000256" key="1">
    <source>
        <dbReference type="SAM" id="MobiDB-lite"/>
    </source>
</evidence>
<name>A0ABR3KF71_TRISP</name>
<dbReference type="Proteomes" id="UP001558632">
    <property type="component" value="Unassembled WGS sequence"/>
</dbReference>
<feature type="region of interest" description="Disordered" evidence="1">
    <location>
        <begin position="40"/>
        <end position="67"/>
    </location>
</feature>
<evidence type="ECO:0000313" key="3">
    <source>
        <dbReference type="Proteomes" id="UP001558632"/>
    </source>
</evidence>
<keyword evidence="3" id="KW-1185">Reference proteome</keyword>
<reference evidence="2 3" key="1">
    <citation type="submission" date="2024-07" db="EMBL/GenBank/DDBJ databases">
        <title>Enhanced genomic and transcriptomic resources for Trichinella pseudospiralis and T. spiralis underpin the discovery of pronounced molecular differences between stages and species.</title>
        <authorList>
            <person name="Pasi K.K."/>
            <person name="La Rosa G."/>
            <person name="Gomez-Morales M.A."/>
            <person name="Tosini F."/>
            <person name="Sumanam S."/>
            <person name="Young N.D."/>
            <person name="Chang B.C."/>
            <person name="Robin G.B."/>
        </authorList>
    </citation>
    <scope>NUCLEOTIDE SEQUENCE [LARGE SCALE GENOMIC DNA]</scope>
    <source>
        <strain evidence="2">ISS534</strain>
    </source>
</reference>
<evidence type="ECO:0000313" key="2">
    <source>
        <dbReference type="EMBL" id="KAL1235959.1"/>
    </source>
</evidence>
<proteinExistence type="predicted"/>
<accession>A0ABR3KF71</accession>
<organism evidence="2 3">
    <name type="scientific">Trichinella spiralis</name>
    <name type="common">Trichina worm</name>
    <dbReference type="NCBI Taxonomy" id="6334"/>
    <lineage>
        <taxon>Eukaryota</taxon>
        <taxon>Metazoa</taxon>
        <taxon>Ecdysozoa</taxon>
        <taxon>Nematoda</taxon>
        <taxon>Enoplea</taxon>
        <taxon>Dorylaimia</taxon>
        <taxon>Trichinellida</taxon>
        <taxon>Trichinellidae</taxon>
        <taxon>Trichinella</taxon>
    </lineage>
</organism>
<gene>
    <name evidence="2" type="ORF">TSPI_03916</name>
</gene>
<dbReference type="EMBL" id="JBEUSY010000376">
    <property type="protein sequence ID" value="KAL1235959.1"/>
    <property type="molecule type" value="Genomic_DNA"/>
</dbReference>
<comment type="caution">
    <text evidence="2">The sequence shown here is derived from an EMBL/GenBank/DDBJ whole genome shotgun (WGS) entry which is preliminary data.</text>
</comment>
<sequence length="104" mass="11512">MPPVTGDCVKENQNSKTDGVSVDWLSQDALVKKITRKMARKTSPIYEQPGEQLSDGTAEKDGDEGEENFPLALVSNIAEGGRCWNFALAHECKERNAVAERFQK</sequence>
<protein>
    <submittedName>
        <fullName evidence="2">5'-3' exoribonuclease</fullName>
    </submittedName>
</protein>